<dbReference type="OrthoDB" id="411117at2759"/>
<keyword evidence="2" id="KW-1185">Reference proteome</keyword>
<organism evidence="1 2">
    <name type="scientific">Symbiodinium pilosum</name>
    <name type="common">Dinoflagellate</name>
    <dbReference type="NCBI Taxonomy" id="2952"/>
    <lineage>
        <taxon>Eukaryota</taxon>
        <taxon>Sar</taxon>
        <taxon>Alveolata</taxon>
        <taxon>Dinophyceae</taxon>
        <taxon>Suessiales</taxon>
        <taxon>Symbiodiniaceae</taxon>
        <taxon>Symbiodinium</taxon>
    </lineage>
</organism>
<accession>A0A812PM22</accession>
<feature type="non-terminal residue" evidence="1">
    <location>
        <position position="532"/>
    </location>
</feature>
<sequence length="532" mass="60028">VSDRLLCNIVAGFIDECREADPDVAETLQSSKLLQKLSKASKTRHENRSGEAFEAAGLAAPVPIHMKDVGAKFQHPILKVTDFLQAFATHRKRFKAHDPQHPVFQIHAKQLAQVLPLQIHSDEGQTLKKTGVMVISWQSPLGFGTTMQDDSPEAMCLNFIGNSYSTRFLFTVCTKKSYRKKTAFVLDRIFEVLVDELHSLFHEGVLLTIGGEEMRFFIATIGMKGDWPIHARVGHLTRHFARKGVYKESATSGFCHLCRAGETDYPAFDFSAGAAWRGSYLTSTPWAGEGGPLCKLPQSPKKEFMHKFDCFHTCHKGIFAELAGSAIAKVVLTDYKLVGPGDFQTQLDRIYELLQAFCKETQTPLHMDGITRNSLAFPGDYEYPAGMWFKGADTSAVCLFFEQYLLLHMNDISDDREYFLSMLSAFKSANAFLRTLYRSGLWLSRERCRQAAQAGVDFIRAYREIASIAYSLDRTRFKLTPKLHAFFHIVDHLCVAYESERRWTLSPLSESVQMDEDFVGRISSLTCTVSTR</sequence>
<evidence type="ECO:0000313" key="1">
    <source>
        <dbReference type="EMBL" id="CAE7356158.1"/>
    </source>
</evidence>
<evidence type="ECO:0000313" key="2">
    <source>
        <dbReference type="Proteomes" id="UP000649617"/>
    </source>
</evidence>
<feature type="non-terminal residue" evidence="1">
    <location>
        <position position="1"/>
    </location>
</feature>
<dbReference type="AlphaFoldDB" id="A0A812PM22"/>
<proteinExistence type="predicted"/>
<dbReference type="EMBL" id="CAJNIZ010013957">
    <property type="protein sequence ID" value="CAE7356158.1"/>
    <property type="molecule type" value="Genomic_DNA"/>
</dbReference>
<protein>
    <submittedName>
        <fullName evidence="1">Uncharacterized protein</fullName>
    </submittedName>
</protein>
<reference evidence="1" key="1">
    <citation type="submission" date="2021-02" db="EMBL/GenBank/DDBJ databases">
        <authorList>
            <person name="Dougan E. K."/>
            <person name="Rhodes N."/>
            <person name="Thang M."/>
            <person name="Chan C."/>
        </authorList>
    </citation>
    <scope>NUCLEOTIDE SEQUENCE</scope>
</reference>
<gene>
    <name evidence="1" type="ORF">SPIL2461_LOCUS8466</name>
</gene>
<comment type="caution">
    <text evidence="1">The sequence shown here is derived from an EMBL/GenBank/DDBJ whole genome shotgun (WGS) entry which is preliminary data.</text>
</comment>
<dbReference type="Proteomes" id="UP000649617">
    <property type="component" value="Unassembled WGS sequence"/>
</dbReference>
<name>A0A812PM22_SYMPI</name>